<sequence length="198" mass="22330">MIDASSGGALMNKTPEESWEMIEIVADSNQHFSTRAKSKGVHEVSPSESTMLAKNLAEMVAMVKEIKEGQQAYAAILKQSPDISHLRPTKHCWRDNQPVRSNLPQQQQGQQRQPYTYSQPQNNQNTRYHPPHNRQQPPLASNPPLSYEEAIRISASNYQPANSSPTAYLKSTPITAPPKSKRQHKCVSKQEEERKGCR</sequence>
<reference evidence="2 3" key="1">
    <citation type="journal article" date="2023" name="Plants (Basel)">
        <title>Bridging the Gap: Combining Genomics and Transcriptomics Approaches to Understand Stylosanthes scabra, an Orphan Legume from the Brazilian Caatinga.</title>
        <authorList>
            <person name="Ferreira-Neto J.R.C."/>
            <person name="da Silva M.D."/>
            <person name="Binneck E."/>
            <person name="de Melo N.F."/>
            <person name="da Silva R.H."/>
            <person name="de Melo A.L.T.M."/>
            <person name="Pandolfi V."/>
            <person name="Bustamante F.O."/>
            <person name="Brasileiro-Vidal A.C."/>
            <person name="Benko-Iseppon A.M."/>
        </authorList>
    </citation>
    <scope>NUCLEOTIDE SEQUENCE [LARGE SCALE GENOMIC DNA]</scope>
    <source>
        <tissue evidence="2">Leaves</tissue>
    </source>
</reference>
<evidence type="ECO:0000313" key="3">
    <source>
        <dbReference type="Proteomes" id="UP001341840"/>
    </source>
</evidence>
<dbReference type="Proteomes" id="UP001341840">
    <property type="component" value="Unassembled WGS sequence"/>
</dbReference>
<organism evidence="2 3">
    <name type="scientific">Stylosanthes scabra</name>
    <dbReference type="NCBI Taxonomy" id="79078"/>
    <lineage>
        <taxon>Eukaryota</taxon>
        <taxon>Viridiplantae</taxon>
        <taxon>Streptophyta</taxon>
        <taxon>Embryophyta</taxon>
        <taxon>Tracheophyta</taxon>
        <taxon>Spermatophyta</taxon>
        <taxon>Magnoliopsida</taxon>
        <taxon>eudicotyledons</taxon>
        <taxon>Gunneridae</taxon>
        <taxon>Pentapetalae</taxon>
        <taxon>rosids</taxon>
        <taxon>fabids</taxon>
        <taxon>Fabales</taxon>
        <taxon>Fabaceae</taxon>
        <taxon>Papilionoideae</taxon>
        <taxon>50 kb inversion clade</taxon>
        <taxon>dalbergioids sensu lato</taxon>
        <taxon>Dalbergieae</taxon>
        <taxon>Pterocarpus clade</taxon>
        <taxon>Stylosanthes</taxon>
    </lineage>
</organism>
<feature type="compositionally biased region" description="Basic and acidic residues" evidence="1">
    <location>
        <begin position="188"/>
        <end position="198"/>
    </location>
</feature>
<name>A0ABU6YF19_9FABA</name>
<accession>A0ABU6YF19</accession>
<feature type="region of interest" description="Disordered" evidence="1">
    <location>
        <begin position="87"/>
        <end position="198"/>
    </location>
</feature>
<evidence type="ECO:0000313" key="2">
    <source>
        <dbReference type="EMBL" id="MED6209007.1"/>
    </source>
</evidence>
<comment type="caution">
    <text evidence="2">The sequence shown here is derived from an EMBL/GenBank/DDBJ whole genome shotgun (WGS) entry which is preliminary data.</text>
</comment>
<keyword evidence="3" id="KW-1185">Reference proteome</keyword>
<proteinExistence type="predicted"/>
<dbReference type="EMBL" id="JASCZI010242002">
    <property type="protein sequence ID" value="MED6209007.1"/>
    <property type="molecule type" value="Genomic_DNA"/>
</dbReference>
<feature type="compositionally biased region" description="Polar residues" evidence="1">
    <location>
        <begin position="114"/>
        <end position="139"/>
    </location>
</feature>
<gene>
    <name evidence="2" type="ORF">PIB30_050423</name>
</gene>
<feature type="compositionally biased region" description="Polar residues" evidence="1">
    <location>
        <begin position="154"/>
        <end position="166"/>
    </location>
</feature>
<protein>
    <submittedName>
        <fullName evidence="2">Uncharacterized protein</fullName>
    </submittedName>
</protein>
<evidence type="ECO:0000256" key="1">
    <source>
        <dbReference type="SAM" id="MobiDB-lite"/>
    </source>
</evidence>